<comment type="subcellular location">
    <subcellularLocation>
        <location evidence="1">Periplasm</location>
    </subcellularLocation>
</comment>
<comment type="caution">
    <text evidence="7">The sequence shown here is derived from an EMBL/GenBank/DDBJ whole genome shotgun (WGS) entry which is preliminary data.</text>
</comment>
<name>A0ABS3KUQ3_9PROT</name>
<dbReference type="Pfam" id="PF07940">
    <property type="entry name" value="Hepar_II_III_C"/>
    <property type="match status" value="1"/>
</dbReference>
<dbReference type="EMBL" id="JACTNG010000009">
    <property type="protein sequence ID" value="MBO1080675.1"/>
    <property type="molecule type" value="Genomic_DNA"/>
</dbReference>
<evidence type="ECO:0000313" key="8">
    <source>
        <dbReference type="Proteomes" id="UP001518989"/>
    </source>
</evidence>
<evidence type="ECO:0000256" key="3">
    <source>
        <dbReference type="ARBA" id="ARBA00022764"/>
    </source>
</evidence>
<dbReference type="Gene3D" id="2.70.98.70">
    <property type="match status" value="1"/>
</dbReference>
<dbReference type="SUPFAM" id="SSF48230">
    <property type="entry name" value="Chondroitin AC/alginate lyase"/>
    <property type="match status" value="1"/>
</dbReference>
<proteinExistence type="predicted"/>
<evidence type="ECO:0000256" key="1">
    <source>
        <dbReference type="ARBA" id="ARBA00004418"/>
    </source>
</evidence>
<dbReference type="PANTHER" id="PTHR39210">
    <property type="entry name" value="HEPARIN-SULFATE LYASE"/>
    <property type="match status" value="1"/>
</dbReference>
<protein>
    <submittedName>
        <fullName evidence="7">Heparinase II/III-family protein</fullName>
    </submittedName>
</protein>
<feature type="compositionally biased region" description="Basic and acidic residues" evidence="5">
    <location>
        <begin position="11"/>
        <end position="29"/>
    </location>
</feature>
<evidence type="ECO:0000256" key="2">
    <source>
        <dbReference type="ARBA" id="ARBA00022729"/>
    </source>
</evidence>
<feature type="region of interest" description="Disordered" evidence="5">
    <location>
        <begin position="53"/>
        <end position="75"/>
    </location>
</feature>
<keyword evidence="4" id="KW-0456">Lyase</keyword>
<organism evidence="7 8">
    <name type="scientific">Roseomonas haemaphysalidis</name>
    <dbReference type="NCBI Taxonomy" id="2768162"/>
    <lineage>
        <taxon>Bacteria</taxon>
        <taxon>Pseudomonadati</taxon>
        <taxon>Pseudomonadota</taxon>
        <taxon>Alphaproteobacteria</taxon>
        <taxon>Acetobacterales</taxon>
        <taxon>Roseomonadaceae</taxon>
        <taxon>Roseomonas</taxon>
    </lineage>
</organism>
<evidence type="ECO:0000256" key="4">
    <source>
        <dbReference type="ARBA" id="ARBA00023239"/>
    </source>
</evidence>
<feature type="region of interest" description="Disordered" evidence="5">
    <location>
        <begin position="1"/>
        <end position="29"/>
    </location>
</feature>
<keyword evidence="2" id="KW-0732">Signal</keyword>
<dbReference type="InterPro" id="IPR008929">
    <property type="entry name" value="Chondroitin_lyas"/>
</dbReference>
<gene>
    <name evidence="7" type="ORF">IAI61_16645</name>
</gene>
<accession>A0ABS3KUQ3</accession>
<evidence type="ECO:0000259" key="6">
    <source>
        <dbReference type="Pfam" id="PF07940"/>
    </source>
</evidence>
<dbReference type="Gene3D" id="1.50.10.100">
    <property type="entry name" value="Chondroitin AC/alginate lyase"/>
    <property type="match status" value="1"/>
</dbReference>
<feature type="domain" description="Heparinase II/III-like C-terminal" evidence="6">
    <location>
        <begin position="389"/>
        <end position="584"/>
    </location>
</feature>
<evidence type="ECO:0000313" key="7">
    <source>
        <dbReference type="EMBL" id="MBO1080675.1"/>
    </source>
</evidence>
<evidence type="ECO:0000256" key="5">
    <source>
        <dbReference type="SAM" id="MobiDB-lite"/>
    </source>
</evidence>
<sequence>MAGGVPARRLRGAERRYREAEEGQGKEFPRTPFFCLSDSMSRPGEICAASAAGCATPPQPGPQNGHRKEGDSGEFLPPTFPPARPMPSGWTNALRARLATLPPAGHHGPFSATAPALGMDLFTPGDVRPVWESGRLACLPALAQAARLWPGEGHAAALDARLAAWCAANPPFLGPHWACGQEAALRAMHLALALALLDRPPAPGARALLALHARRIRATALYAQAQDNNHAVSEPAGLYVIALLLGEDARPAGRALAAAVERLVAPDGGFAQVSTGYHRLLLDVLSLVEWLRRRHGAPPLPPPFAERAAAAARWLGRLVAADGAMPRLGHQDGSAFADLSLGGAADARGSAERAMRLFAGASAGFAEEPGCDWLGLPAPPPLPRPARWRAGGSMGWEAAGARGLLRCGPLRFRPGQADLLHFELWDGGRPLLADAGTGAYNPPPADRWWLEHFSAARAHNTITFDEREPMPRAGRFLLARWPRLRALPDGAAMRDANGHRHSRRVAVAGREWQVADAVGGHFSALSLRWHLGPGDWRVTPDGAAGPARIVMEADAPLSITLEPGWHSPAYGVAHPCEVLVARARAPVRNLLTRVGLP</sequence>
<dbReference type="PANTHER" id="PTHR39210:SF1">
    <property type="entry name" value="HEPARIN-SULFATE LYASE"/>
    <property type="match status" value="1"/>
</dbReference>
<dbReference type="InterPro" id="IPR012480">
    <property type="entry name" value="Hepar_II_III_C"/>
</dbReference>
<reference evidence="7 8" key="1">
    <citation type="submission" date="2020-09" db="EMBL/GenBank/DDBJ databases">
        <title>Roseomonas.</title>
        <authorList>
            <person name="Zhu W."/>
        </authorList>
    </citation>
    <scope>NUCLEOTIDE SEQUENCE [LARGE SCALE GENOMIC DNA]</scope>
    <source>
        <strain evidence="7 8">573</strain>
    </source>
</reference>
<keyword evidence="8" id="KW-1185">Reference proteome</keyword>
<dbReference type="Proteomes" id="UP001518989">
    <property type="component" value="Unassembled WGS sequence"/>
</dbReference>
<keyword evidence="3" id="KW-0574">Periplasm</keyword>